<dbReference type="InterPro" id="IPR029068">
    <property type="entry name" value="Glyas_Bleomycin-R_OHBP_Dase"/>
</dbReference>
<dbReference type="PROSITE" id="PS51819">
    <property type="entry name" value="VOC"/>
    <property type="match status" value="1"/>
</dbReference>
<evidence type="ECO:0000313" key="2">
    <source>
        <dbReference type="EMBL" id="SKB04647.1"/>
    </source>
</evidence>
<dbReference type="InterPro" id="IPR037523">
    <property type="entry name" value="VOC_core"/>
</dbReference>
<dbReference type="EMBL" id="LT796768">
    <property type="protein sequence ID" value="SKB04647.1"/>
    <property type="molecule type" value="Genomic_DNA"/>
</dbReference>
<dbReference type="SUPFAM" id="SSF54593">
    <property type="entry name" value="Glyoxalase/Bleomycin resistance protein/Dihydroxybiphenyl dioxygenase"/>
    <property type="match status" value="1"/>
</dbReference>
<dbReference type="Pfam" id="PF22677">
    <property type="entry name" value="Ble-like_N"/>
    <property type="match status" value="1"/>
</dbReference>
<dbReference type="PANTHER" id="PTHR36503">
    <property type="entry name" value="BLR2520 PROTEIN"/>
    <property type="match status" value="1"/>
</dbReference>
<proteinExistence type="predicted"/>
<accession>A0A1T4YS30</accession>
<evidence type="ECO:0000259" key="1">
    <source>
        <dbReference type="PROSITE" id="PS51819"/>
    </source>
</evidence>
<dbReference type="RefSeq" id="WP_078698831.1">
    <property type="nucleotide sequence ID" value="NZ_LT796768.1"/>
</dbReference>
<keyword evidence="3" id="KW-1185">Reference proteome</keyword>
<sequence>MTDIFVNLPTSDLDRAKAFYTALGASLKPEFTDDNAACVVWDEHIYFMVLTREFFSTFTDKQVADPATTALVSTAFSRTSREEVDRVVEAGLAAGGSEPREVQDYGFMYSRDLDDPDGNSLSFLYMDPVAAEQGPEAYLAEQGQQA</sequence>
<dbReference type="InterPro" id="IPR053863">
    <property type="entry name" value="Glyoxy/Ble-like_N"/>
</dbReference>
<dbReference type="OrthoDB" id="4265398at2"/>
<evidence type="ECO:0000313" key="3">
    <source>
        <dbReference type="Proteomes" id="UP000191040"/>
    </source>
</evidence>
<feature type="domain" description="VOC" evidence="1">
    <location>
        <begin position="1"/>
        <end position="126"/>
    </location>
</feature>
<name>A0A1T4YS30_9ACTN</name>
<dbReference type="AlphaFoldDB" id="A0A1T4YS30"/>
<dbReference type="STRING" id="1736691.SAMN06295964_0657"/>
<dbReference type="Gene3D" id="3.10.180.10">
    <property type="entry name" value="2,3-Dihydroxybiphenyl 1,2-Dioxygenase, domain 1"/>
    <property type="match status" value="1"/>
</dbReference>
<dbReference type="Proteomes" id="UP000191040">
    <property type="component" value="Chromosome I"/>
</dbReference>
<organism evidence="2 3">
    <name type="scientific">Aeromicrobium choanae</name>
    <dbReference type="NCBI Taxonomy" id="1736691"/>
    <lineage>
        <taxon>Bacteria</taxon>
        <taxon>Bacillati</taxon>
        <taxon>Actinomycetota</taxon>
        <taxon>Actinomycetes</taxon>
        <taxon>Propionibacteriales</taxon>
        <taxon>Nocardioidaceae</taxon>
        <taxon>Aeromicrobium</taxon>
    </lineage>
</organism>
<protein>
    <recommendedName>
        <fullName evidence="1">VOC domain-containing protein</fullName>
    </recommendedName>
</protein>
<gene>
    <name evidence="2" type="ORF">SAMN06295964_0657</name>
</gene>
<reference evidence="3" key="1">
    <citation type="submission" date="2017-02" db="EMBL/GenBank/DDBJ databases">
        <authorList>
            <person name="Varghese N."/>
            <person name="Submissions S."/>
        </authorList>
    </citation>
    <scope>NUCLEOTIDE SEQUENCE [LARGE SCALE GENOMIC DNA]</scope>
    <source>
        <strain evidence="3">9H-4</strain>
    </source>
</reference>
<dbReference type="PANTHER" id="PTHR36503:SF2">
    <property type="entry name" value="BLR2408 PROTEIN"/>
    <property type="match status" value="1"/>
</dbReference>